<keyword evidence="2" id="KW-1185">Reference proteome</keyword>
<dbReference type="RefSeq" id="WP_153497217.1">
    <property type="nucleotide sequence ID" value="NZ_CAXYUY010000024.1"/>
</dbReference>
<dbReference type="AlphaFoldDB" id="A0A7X1ZA68"/>
<organism evidence="1 2">
    <name type="scientific">Lactococcus hircilactis</name>
    <dbReference type="NCBI Taxonomy" id="1494462"/>
    <lineage>
        <taxon>Bacteria</taxon>
        <taxon>Bacillati</taxon>
        <taxon>Bacillota</taxon>
        <taxon>Bacilli</taxon>
        <taxon>Lactobacillales</taxon>
        <taxon>Streptococcaceae</taxon>
        <taxon>Lactococcus</taxon>
    </lineage>
</organism>
<evidence type="ECO:0000313" key="2">
    <source>
        <dbReference type="Proteomes" id="UP000439550"/>
    </source>
</evidence>
<name>A0A7X1ZA68_9LACT</name>
<gene>
    <name evidence="1" type="ORF">GHI93_11775</name>
</gene>
<sequence length="101" mass="12117">MQIIEEGEQAFYKKIDCYSRIRNIRKEDQLMLFRAKEKIQNGENWRETLMDLLVKMNAEAMALKLSPGLREFYSLLYNNREEIESLERNIKGSMTMLMIFD</sequence>
<comment type="caution">
    <text evidence="1">The sequence shown here is derived from an EMBL/GenBank/DDBJ whole genome shotgun (WGS) entry which is preliminary data.</text>
</comment>
<dbReference type="EMBL" id="WITJ01000024">
    <property type="protein sequence ID" value="MQW40593.1"/>
    <property type="molecule type" value="Genomic_DNA"/>
</dbReference>
<evidence type="ECO:0000313" key="1">
    <source>
        <dbReference type="EMBL" id="MQW40593.1"/>
    </source>
</evidence>
<proteinExistence type="predicted"/>
<accession>A0A7X1ZA68</accession>
<dbReference type="OrthoDB" id="9848378at2"/>
<evidence type="ECO:0008006" key="3">
    <source>
        <dbReference type="Google" id="ProtNLM"/>
    </source>
</evidence>
<reference evidence="1 2" key="1">
    <citation type="submission" date="2019-10" db="EMBL/GenBank/DDBJ databases">
        <authorList>
            <person name="Dong K."/>
        </authorList>
    </citation>
    <scope>NUCLEOTIDE SEQUENCE [LARGE SCALE GENOMIC DNA]</scope>
    <source>
        <strain evidence="1 2">DSM 28960</strain>
    </source>
</reference>
<dbReference type="Proteomes" id="UP000439550">
    <property type="component" value="Unassembled WGS sequence"/>
</dbReference>
<protein>
    <recommendedName>
        <fullName evidence="3">Bacteriocin immunity protein</fullName>
    </recommendedName>
</protein>